<evidence type="ECO:0000256" key="3">
    <source>
        <dbReference type="ARBA" id="ARBA00022989"/>
    </source>
</evidence>
<gene>
    <name evidence="9" type="ORF">B0T14DRAFT_569974</name>
</gene>
<evidence type="ECO:0000313" key="9">
    <source>
        <dbReference type="EMBL" id="KAK0613986.1"/>
    </source>
</evidence>
<evidence type="ECO:0000256" key="1">
    <source>
        <dbReference type="ARBA" id="ARBA00004167"/>
    </source>
</evidence>
<evidence type="ECO:0000256" key="5">
    <source>
        <dbReference type="ARBA" id="ARBA00023136"/>
    </source>
</evidence>
<keyword evidence="4" id="KW-0843">Virulence</keyword>
<dbReference type="GO" id="GO:0016020">
    <property type="term" value="C:membrane"/>
    <property type="evidence" value="ECO:0007669"/>
    <property type="project" value="UniProtKB-SubCell"/>
</dbReference>
<keyword evidence="2" id="KW-0812">Transmembrane</keyword>
<dbReference type="EMBL" id="JAULSU010000006">
    <property type="protein sequence ID" value="KAK0613986.1"/>
    <property type="molecule type" value="Genomic_DNA"/>
</dbReference>
<feature type="region of interest" description="Disordered" evidence="8">
    <location>
        <begin position="16"/>
        <end position="35"/>
    </location>
</feature>
<sequence length="303" mass="33973">MGPANRLMGGYASLRTSDSDLSEKGGSHVADGDGDTPVLRQGARFWLRGVPLLTLHGMLLIANIIVAISYNTWSSSICSHGPQNQQSAARDVVQYEGKRFQLSSIYSPDGSPNPHKPTNFLGPPRPEIEEEWETLLGDINIRLQRSDMDQFAHDDDLIELADGSGYWNTMAVYHGLHCVKRLHHYIHKDYYYEGLNGTDAFRLLEHTEHCLDWLRQYVQCNADTTLIPLHWTPDRLPIALDNGNHQCVKWEPLAGWIKERAFDPQQPGLVVHPILGEVFANGQGGDKIGITTKIDPISHNDHV</sequence>
<keyword evidence="5" id="KW-0472">Membrane</keyword>
<comment type="caution">
    <text evidence="9">The sequence shown here is derived from an EMBL/GenBank/DDBJ whole genome shotgun (WGS) entry which is preliminary data.</text>
</comment>
<reference evidence="9" key="1">
    <citation type="submission" date="2023-06" db="EMBL/GenBank/DDBJ databases">
        <title>Genome-scale phylogeny and comparative genomics of the fungal order Sordariales.</title>
        <authorList>
            <consortium name="Lawrence Berkeley National Laboratory"/>
            <person name="Hensen N."/>
            <person name="Bonometti L."/>
            <person name="Westerberg I."/>
            <person name="Brannstrom I.O."/>
            <person name="Guillou S."/>
            <person name="Cros-Aarteil S."/>
            <person name="Calhoun S."/>
            <person name="Haridas S."/>
            <person name="Kuo A."/>
            <person name="Mondo S."/>
            <person name="Pangilinan J."/>
            <person name="Riley R."/>
            <person name="Labutti K."/>
            <person name="Andreopoulos B."/>
            <person name="Lipzen A."/>
            <person name="Chen C."/>
            <person name="Yanf M."/>
            <person name="Daum C."/>
            <person name="Ng V."/>
            <person name="Clum A."/>
            <person name="Steindorff A."/>
            <person name="Ohm R."/>
            <person name="Martin F."/>
            <person name="Silar P."/>
            <person name="Natvig D."/>
            <person name="Lalanne C."/>
            <person name="Gautier V."/>
            <person name="Ament-Velasquez S.L."/>
            <person name="Kruys A."/>
            <person name="Hutchinson M.I."/>
            <person name="Powell A.J."/>
            <person name="Barry K."/>
            <person name="Miller A.N."/>
            <person name="Grigoriev I.V."/>
            <person name="Debuchy R."/>
            <person name="Gladieux P."/>
            <person name="Thoren M.H."/>
            <person name="Johannesson H."/>
        </authorList>
    </citation>
    <scope>NUCLEOTIDE SEQUENCE</scope>
    <source>
        <strain evidence="9">CBS 606.72</strain>
    </source>
</reference>
<evidence type="ECO:0000313" key="10">
    <source>
        <dbReference type="Proteomes" id="UP001175000"/>
    </source>
</evidence>
<keyword evidence="10" id="KW-1185">Reference proteome</keyword>
<proteinExistence type="inferred from homology"/>
<dbReference type="Proteomes" id="UP001175000">
    <property type="component" value="Unassembled WGS sequence"/>
</dbReference>
<dbReference type="GO" id="GO:0043386">
    <property type="term" value="P:mycotoxin biosynthetic process"/>
    <property type="evidence" value="ECO:0007669"/>
    <property type="project" value="InterPro"/>
</dbReference>
<protein>
    <submittedName>
        <fullName evidence="9">Uncharacterized protein</fullName>
    </submittedName>
</protein>
<evidence type="ECO:0000256" key="8">
    <source>
        <dbReference type="SAM" id="MobiDB-lite"/>
    </source>
</evidence>
<organism evidence="9 10">
    <name type="scientific">Immersiella caudata</name>
    <dbReference type="NCBI Taxonomy" id="314043"/>
    <lineage>
        <taxon>Eukaryota</taxon>
        <taxon>Fungi</taxon>
        <taxon>Dikarya</taxon>
        <taxon>Ascomycota</taxon>
        <taxon>Pezizomycotina</taxon>
        <taxon>Sordariomycetes</taxon>
        <taxon>Sordariomycetidae</taxon>
        <taxon>Sordariales</taxon>
        <taxon>Lasiosphaeriaceae</taxon>
        <taxon>Immersiella</taxon>
    </lineage>
</organism>
<evidence type="ECO:0000256" key="2">
    <source>
        <dbReference type="ARBA" id="ARBA00022692"/>
    </source>
</evidence>
<name>A0AA40BUD4_9PEZI</name>
<keyword evidence="3" id="KW-1133">Transmembrane helix</keyword>
<dbReference type="AlphaFoldDB" id="A0AA40BUD4"/>
<evidence type="ECO:0000256" key="6">
    <source>
        <dbReference type="ARBA" id="ARBA00023180"/>
    </source>
</evidence>
<feature type="compositionally biased region" description="Basic and acidic residues" evidence="8">
    <location>
        <begin position="17"/>
        <end position="26"/>
    </location>
</feature>
<comment type="subcellular location">
    <subcellularLocation>
        <location evidence="1">Membrane</location>
        <topology evidence="1">Single-pass membrane protein</topology>
    </subcellularLocation>
</comment>
<comment type="similarity">
    <text evidence="7">Belongs to the ustYa family.</text>
</comment>
<accession>A0AA40BUD4</accession>
<dbReference type="Pfam" id="PF11807">
    <property type="entry name" value="UstYa"/>
    <property type="match status" value="1"/>
</dbReference>
<dbReference type="InterPro" id="IPR021765">
    <property type="entry name" value="UstYa-like"/>
</dbReference>
<evidence type="ECO:0000256" key="4">
    <source>
        <dbReference type="ARBA" id="ARBA00023026"/>
    </source>
</evidence>
<evidence type="ECO:0000256" key="7">
    <source>
        <dbReference type="ARBA" id="ARBA00035112"/>
    </source>
</evidence>
<keyword evidence="6" id="KW-0325">Glycoprotein</keyword>
<dbReference type="PANTHER" id="PTHR33365:SF7">
    <property type="entry name" value="TAT PATHWAY SIGNAL SEQUENCE"/>
    <property type="match status" value="1"/>
</dbReference>
<dbReference type="PANTHER" id="PTHR33365">
    <property type="entry name" value="YALI0B05434P"/>
    <property type="match status" value="1"/>
</dbReference>